<name>V9F637_PHYNI</name>
<organism evidence="1 2">
    <name type="scientific">Phytophthora nicotianae P1569</name>
    <dbReference type="NCBI Taxonomy" id="1317065"/>
    <lineage>
        <taxon>Eukaryota</taxon>
        <taxon>Sar</taxon>
        <taxon>Stramenopiles</taxon>
        <taxon>Oomycota</taxon>
        <taxon>Peronosporomycetes</taxon>
        <taxon>Peronosporales</taxon>
        <taxon>Peronosporaceae</taxon>
        <taxon>Phytophthora</taxon>
    </lineage>
</organism>
<dbReference type="EMBL" id="ANIZ01001552">
    <property type="protein sequence ID" value="ETI46546.1"/>
    <property type="molecule type" value="Genomic_DNA"/>
</dbReference>
<accession>V9F637</accession>
<gene>
    <name evidence="1" type="ORF">F443_09099</name>
</gene>
<keyword evidence="2" id="KW-1185">Reference proteome</keyword>
<evidence type="ECO:0000313" key="1">
    <source>
        <dbReference type="EMBL" id="ETI46546.1"/>
    </source>
</evidence>
<reference evidence="1 2" key="1">
    <citation type="submission" date="2013-11" db="EMBL/GenBank/DDBJ databases">
        <title>The Genome Sequence of Phytophthora parasitica P1569.</title>
        <authorList>
            <consortium name="The Broad Institute Genomics Platform"/>
            <person name="Russ C."/>
            <person name="Tyler B."/>
            <person name="Panabieres F."/>
            <person name="Shan W."/>
            <person name="Tripathy S."/>
            <person name="Grunwald N."/>
            <person name="Machado M."/>
            <person name="Johnson C.S."/>
            <person name="Arredondo F."/>
            <person name="Hong C."/>
            <person name="Coffey M."/>
            <person name="Young S.K."/>
            <person name="Zeng Q."/>
            <person name="Gargeya S."/>
            <person name="Fitzgerald M."/>
            <person name="Abouelleil A."/>
            <person name="Alvarado L."/>
            <person name="Chapman S.B."/>
            <person name="Gainer-Dewar J."/>
            <person name="Goldberg J."/>
            <person name="Griggs A."/>
            <person name="Gujja S."/>
            <person name="Hansen M."/>
            <person name="Howarth C."/>
            <person name="Imamovic A."/>
            <person name="Ireland A."/>
            <person name="Larimer J."/>
            <person name="McCowan C."/>
            <person name="Murphy C."/>
            <person name="Pearson M."/>
            <person name="Poon T.W."/>
            <person name="Priest M."/>
            <person name="Roberts A."/>
            <person name="Saif S."/>
            <person name="Shea T."/>
            <person name="Sykes S."/>
            <person name="Wortman J."/>
            <person name="Nusbaum C."/>
            <person name="Birren B."/>
        </authorList>
    </citation>
    <scope>NUCLEOTIDE SEQUENCE [LARGE SCALE GENOMIC DNA]</scope>
    <source>
        <strain evidence="1 2">P1569</strain>
    </source>
</reference>
<dbReference type="AlphaFoldDB" id="V9F637"/>
<dbReference type="Proteomes" id="UP000018721">
    <property type="component" value="Unassembled WGS sequence"/>
</dbReference>
<dbReference type="HOGENOM" id="CLU_2008428_0_0_1"/>
<comment type="caution">
    <text evidence="1">The sequence shown here is derived from an EMBL/GenBank/DDBJ whole genome shotgun (WGS) entry which is preliminary data.</text>
</comment>
<sequence>MQNSVAVARNLRWSKEDEISQERMIDVKLPGAVKLGNLGVSQTLKKLATSAKQRFTSNNQMATNRRFKTLKVGMEKSTLFESVPFQRWVQYVSKAYKKNPEAGEVAMVSTLRDHYGDRKLVKPS</sequence>
<proteinExistence type="predicted"/>
<evidence type="ECO:0008006" key="3">
    <source>
        <dbReference type="Google" id="ProtNLM"/>
    </source>
</evidence>
<protein>
    <recommendedName>
        <fullName evidence="3">RxLR effector protein</fullName>
    </recommendedName>
</protein>
<evidence type="ECO:0000313" key="2">
    <source>
        <dbReference type="Proteomes" id="UP000018721"/>
    </source>
</evidence>